<gene>
    <name evidence="1" type="ORF">MNBD_NITROSPIRAE03-841</name>
</gene>
<dbReference type="EMBL" id="UOGI01000356">
    <property type="protein sequence ID" value="VAX34607.1"/>
    <property type="molecule type" value="Genomic_DNA"/>
</dbReference>
<proteinExistence type="predicted"/>
<evidence type="ECO:0008006" key="2">
    <source>
        <dbReference type="Google" id="ProtNLM"/>
    </source>
</evidence>
<name>A0A3B1DZP2_9ZZZZ</name>
<protein>
    <recommendedName>
        <fullName evidence="2">UspA domain-containing protein</fullName>
    </recommendedName>
</protein>
<sequence length="160" mass="18002">MKGRVLFVTKEDENFRDGFSYVMELSKIVKGGIYILFYHDKNLIKRFEDDMAAAALAEAGEFETAKQIIHEEEVLTRADASKKVALLRQECSDPEMLVDYRLATGDLVSAIRGVLQDKASIEMVILSPSLMDNGKAISLKKLRRYITRPIVTMSRPASAQ</sequence>
<evidence type="ECO:0000313" key="1">
    <source>
        <dbReference type="EMBL" id="VAX34607.1"/>
    </source>
</evidence>
<accession>A0A3B1DZP2</accession>
<dbReference type="AlphaFoldDB" id="A0A3B1DZP2"/>
<reference evidence="1" key="1">
    <citation type="submission" date="2018-06" db="EMBL/GenBank/DDBJ databases">
        <authorList>
            <person name="Zhirakovskaya E."/>
        </authorList>
    </citation>
    <scope>NUCLEOTIDE SEQUENCE</scope>
</reference>
<organism evidence="1">
    <name type="scientific">hydrothermal vent metagenome</name>
    <dbReference type="NCBI Taxonomy" id="652676"/>
    <lineage>
        <taxon>unclassified sequences</taxon>
        <taxon>metagenomes</taxon>
        <taxon>ecological metagenomes</taxon>
    </lineage>
</organism>